<keyword evidence="5 8" id="KW-0677">Repeat</keyword>
<dbReference type="PANTHER" id="PTHR12815:SF23">
    <property type="entry name" value="OUTER MEMBRANE PROTEIN ASSEMBLY FACTOR BAMA"/>
    <property type="match status" value="1"/>
</dbReference>
<dbReference type="Gene3D" id="2.40.160.50">
    <property type="entry name" value="membrane protein fhac: a member of the omp85/tpsb transporter family"/>
    <property type="match status" value="1"/>
</dbReference>
<evidence type="ECO:0000256" key="4">
    <source>
        <dbReference type="ARBA" id="ARBA00022729"/>
    </source>
</evidence>
<reference evidence="11 12" key="1">
    <citation type="submission" date="2017-05" db="EMBL/GenBank/DDBJ databases">
        <authorList>
            <person name="Song R."/>
            <person name="Chenine A.L."/>
            <person name="Ruprecht R.M."/>
        </authorList>
    </citation>
    <scope>NUCLEOTIDE SEQUENCE [LARGE SCALE GENOMIC DNA]</scope>
    <source>
        <strain evidence="11 12">CECT 8899</strain>
    </source>
</reference>
<evidence type="ECO:0000313" key="12">
    <source>
        <dbReference type="Proteomes" id="UP000201613"/>
    </source>
</evidence>
<protein>
    <recommendedName>
        <fullName evidence="8 9">Outer membrane protein assembly factor BamA</fullName>
    </recommendedName>
</protein>
<keyword evidence="12" id="KW-1185">Reference proteome</keyword>
<dbReference type="InterPro" id="IPR039910">
    <property type="entry name" value="D15-like"/>
</dbReference>
<dbReference type="Gene3D" id="3.10.20.310">
    <property type="entry name" value="membrane protein fhac"/>
    <property type="match status" value="5"/>
</dbReference>
<comment type="function">
    <text evidence="8">Part of the outer membrane protein assembly complex, which is involved in assembly and insertion of beta-barrel proteins into the outer membrane.</text>
</comment>
<feature type="domain" description="POTRA" evidence="10">
    <location>
        <begin position="37"/>
        <end position="104"/>
    </location>
</feature>
<keyword evidence="4 8" id="KW-0732">Signal</keyword>
<dbReference type="InterPro" id="IPR000184">
    <property type="entry name" value="Bac_surfAg_D15"/>
</dbReference>
<dbReference type="RefSeq" id="WP_093991681.1">
    <property type="nucleotide sequence ID" value="NZ_FXZK01000002.1"/>
</dbReference>
<dbReference type="NCBIfam" id="TIGR03303">
    <property type="entry name" value="OM_YaeT"/>
    <property type="match status" value="1"/>
</dbReference>
<keyword evidence="3 8" id="KW-0812">Transmembrane</keyword>
<sequence length="778" mass="85923">MMRILNGAFALASRGLRLFVVAVVFSTISGVAEAQQFRFTNIQVSGNQRIETATIISRSGVTPGQALSGGALNDAAQALRASGLFETVDLIPQGSTLIINVVEFPTINRINFEGNNRLSDAELAALVRSRERRVYSPSVAEADVSAIVEAYVNEGRINAVVTPSIIRRSDNRVDLVFEVNEGGLTEIERISFVGNRSFGETRLRGVLETKQAGLLRVLIGRDTFVADRIAFDRQVLTDFYNSRGYPDFVVQNVDVALTRQRDAYLITFNVQEGQQFRFANVSVSSEMPEADAAAFQNIVRLRPGVIYSPELIDRDIARIERLALRQGINFLTVEPRITRNDRDLTLDVDFVLVRGDRIFVERIDIEGNNTTLDRVVRNQFDIVEGDPFNPRAIRESAERIRALSYFATADVQARPGSSPDQVVVDVNVTEAPTGSLSFGGNYSSDNGFALVAGYSERNFLGRGQRLNFDLSTGENNRVISFDFYEPQFLGRDLGGGFSLDYRTTDNENALYDTETFRFSPSFSFPVSENGRLSLFYGLEFTDLTDVSGERTDPPSDRASLLIFDEADEGGVLTNSLGYSYSFDTRRTGLNPSAGVLLRFGQEFGFGDSDFIKTTALASAETRVFREEITLRATLEGGYLAYQEGASRVTDRFFMGSRVMRGFEPGGIGPRDADTDDALGGNAFAVARFEAEFPIGLPEEYGITGGAFVDVGSLWDVGDFRSLSESDVLYNEFTPRAVAGVSIFWDTPLGPLRFNFTEPLLAEEFDNTKGFDLTVSTQF</sequence>
<dbReference type="Pfam" id="PF07244">
    <property type="entry name" value="POTRA"/>
    <property type="match status" value="5"/>
</dbReference>
<dbReference type="PROSITE" id="PS51779">
    <property type="entry name" value="POTRA"/>
    <property type="match status" value="3"/>
</dbReference>
<evidence type="ECO:0000256" key="6">
    <source>
        <dbReference type="ARBA" id="ARBA00023136"/>
    </source>
</evidence>
<evidence type="ECO:0000256" key="5">
    <source>
        <dbReference type="ARBA" id="ARBA00022737"/>
    </source>
</evidence>
<comment type="subunit">
    <text evidence="8">Part of the Bam complex.</text>
</comment>
<dbReference type="GO" id="GO:0009279">
    <property type="term" value="C:cell outer membrane"/>
    <property type="evidence" value="ECO:0007669"/>
    <property type="project" value="UniProtKB-SubCell"/>
</dbReference>
<gene>
    <name evidence="8 11" type="primary">bamA</name>
    <name evidence="11" type="ORF">LOM8899_01621</name>
</gene>
<comment type="similarity">
    <text evidence="8">Belongs to the BamA family.</text>
</comment>
<dbReference type="PIRSF" id="PIRSF006076">
    <property type="entry name" value="OM_assembly_OMP85"/>
    <property type="match status" value="1"/>
</dbReference>
<evidence type="ECO:0000256" key="2">
    <source>
        <dbReference type="ARBA" id="ARBA00022452"/>
    </source>
</evidence>
<dbReference type="Proteomes" id="UP000201613">
    <property type="component" value="Unassembled WGS sequence"/>
</dbReference>
<dbReference type="InterPro" id="IPR034746">
    <property type="entry name" value="POTRA"/>
</dbReference>
<name>A0A238LDJ0_9RHOB</name>
<evidence type="ECO:0000259" key="10">
    <source>
        <dbReference type="PROSITE" id="PS51779"/>
    </source>
</evidence>
<dbReference type="GO" id="GO:0051205">
    <property type="term" value="P:protein insertion into membrane"/>
    <property type="evidence" value="ECO:0007669"/>
    <property type="project" value="UniProtKB-UniRule"/>
</dbReference>
<evidence type="ECO:0000256" key="3">
    <source>
        <dbReference type="ARBA" id="ARBA00022692"/>
    </source>
</evidence>
<dbReference type="InterPro" id="IPR010827">
    <property type="entry name" value="BamA/TamA_POTRA"/>
</dbReference>
<dbReference type="AlphaFoldDB" id="A0A238LDJ0"/>
<evidence type="ECO:0000313" key="11">
    <source>
        <dbReference type="EMBL" id="SMY07485.1"/>
    </source>
</evidence>
<evidence type="ECO:0000256" key="9">
    <source>
        <dbReference type="NCBIfam" id="TIGR03303"/>
    </source>
</evidence>
<evidence type="ECO:0000256" key="7">
    <source>
        <dbReference type="ARBA" id="ARBA00023237"/>
    </source>
</evidence>
<keyword evidence="6 8" id="KW-0472">Membrane</keyword>
<dbReference type="HAMAP" id="MF_01430">
    <property type="entry name" value="OM_assembly_BamA"/>
    <property type="match status" value="1"/>
</dbReference>
<accession>A0A238LDJ0</accession>
<dbReference type="InterPro" id="IPR023707">
    <property type="entry name" value="OM_assembly_BamA"/>
</dbReference>
<dbReference type="EMBL" id="FXZK01000002">
    <property type="protein sequence ID" value="SMY07485.1"/>
    <property type="molecule type" value="Genomic_DNA"/>
</dbReference>
<keyword evidence="2 8" id="KW-1134">Transmembrane beta strand</keyword>
<feature type="domain" description="POTRA" evidence="10">
    <location>
        <begin position="105"/>
        <end position="182"/>
    </location>
</feature>
<organism evidence="11 12">
    <name type="scientific">Flavimaricola marinus</name>
    <dbReference type="NCBI Taxonomy" id="1819565"/>
    <lineage>
        <taxon>Bacteria</taxon>
        <taxon>Pseudomonadati</taxon>
        <taxon>Pseudomonadota</taxon>
        <taxon>Alphaproteobacteria</taxon>
        <taxon>Rhodobacterales</taxon>
        <taxon>Paracoccaceae</taxon>
        <taxon>Flavimaricola</taxon>
    </lineage>
</organism>
<keyword evidence="7 8" id="KW-0998">Cell outer membrane</keyword>
<dbReference type="Pfam" id="PF01103">
    <property type="entry name" value="Omp85"/>
    <property type="match status" value="1"/>
</dbReference>
<dbReference type="GO" id="GO:0043165">
    <property type="term" value="P:Gram-negative-bacterium-type cell outer membrane assembly"/>
    <property type="evidence" value="ECO:0007669"/>
    <property type="project" value="UniProtKB-UniRule"/>
</dbReference>
<feature type="domain" description="POTRA" evidence="10">
    <location>
        <begin position="358"/>
        <end position="431"/>
    </location>
</feature>
<dbReference type="PANTHER" id="PTHR12815">
    <property type="entry name" value="SORTING AND ASSEMBLY MACHINERY SAMM50 PROTEIN FAMILY MEMBER"/>
    <property type="match status" value="1"/>
</dbReference>
<comment type="subcellular location">
    <subcellularLocation>
        <location evidence="8">Cell outer membrane</location>
    </subcellularLocation>
    <subcellularLocation>
        <location evidence="1">Membrane</location>
    </subcellularLocation>
</comment>
<evidence type="ECO:0000256" key="1">
    <source>
        <dbReference type="ARBA" id="ARBA00004370"/>
    </source>
</evidence>
<evidence type="ECO:0000256" key="8">
    <source>
        <dbReference type="HAMAP-Rule" id="MF_01430"/>
    </source>
</evidence>
<proteinExistence type="inferred from homology"/>
<dbReference type="OrthoDB" id="9803054at2"/>